<feature type="transmembrane region" description="Helical" evidence="1">
    <location>
        <begin position="82"/>
        <end position="115"/>
    </location>
</feature>
<name>A0A8D8ASU2_CULPI</name>
<protein>
    <submittedName>
        <fullName evidence="2">(northern house mosquito) hypothetical protein</fullName>
    </submittedName>
</protein>
<keyword evidence="1" id="KW-0472">Membrane</keyword>
<reference evidence="2" key="1">
    <citation type="submission" date="2021-05" db="EMBL/GenBank/DDBJ databases">
        <authorList>
            <person name="Alioto T."/>
            <person name="Alioto T."/>
            <person name="Gomez Garrido J."/>
        </authorList>
    </citation>
    <scope>NUCLEOTIDE SEQUENCE</scope>
</reference>
<keyword evidence="1" id="KW-1133">Transmembrane helix</keyword>
<proteinExistence type="predicted"/>
<organism evidence="2">
    <name type="scientific">Culex pipiens</name>
    <name type="common">House mosquito</name>
    <dbReference type="NCBI Taxonomy" id="7175"/>
    <lineage>
        <taxon>Eukaryota</taxon>
        <taxon>Metazoa</taxon>
        <taxon>Ecdysozoa</taxon>
        <taxon>Arthropoda</taxon>
        <taxon>Hexapoda</taxon>
        <taxon>Insecta</taxon>
        <taxon>Pterygota</taxon>
        <taxon>Neoptera</taxon>
        <taxon>Endopterygota</taxon>
        <taxon>Diptera</taxon>
        <taxon>Nematocera</taxon>
        <taxon>Culicoidea</taxon>
        <taxon>Culicidae</taxon>
        <taxon>Culicinae</taxon>
        <taxon>Culicini</taxon>
        <taxon>Culex</taxon>
        <taxon>Culex</taxon>
    </lineage>
</organism>
<sequence>MFYVRRPLGKLIRSTLGFVKRKIMAKETDVVREEFEIDTLELARWATVSSIGLMFVPSVVLTPICCFLSSVVFLSAATFSPWFLPITTGCILGPLVTQAFSSGLVGVGCGIWWMYEEEVRAQKYNN</sequence>
<evidence type="ECO:0000313" key="2">
    <source>
        <dbReference type="EMBL" id="CAG6462878.1"/>
    </source>
</evidence>
<accession>A0A8D8ASU2</accession>
<evidence type="ECO:0000256" key="1">
    <source>
        <dbReference type="SAM" id="Phobius"/>
    </source>
</evidence>
<feature type="transmembrane region" description="Helical" evidence="1">
    <location>
        <begin position="51"/>
        <end position="76"/>
    </location>
</feature>
<dbReference type="EMBL" id="HBUE01046567">
    <property type="protein sequence ID" value="CAG6462878.1"/>
    <property type="molecule type" value="Transcribed_RNA"/>
</dbReference>
<dbReference type="AlphaFoldDB" id="A0A8D8ASU2"/>
<keyword evidence="1" id="KW-0812">Transmembrane</keyword>